<evidence type="ECO:0000256" key="1">
    <source>
        <dbReference type="SAM" id="MobiDB-lite"/>
    </source>
</evidence>
<gene>
    <name evidence="2" type="ORF">MGAL_10B084581</name>
</gene>
<protein>
    <submittedName>
        <fullName evidence="2">Uncharacterized protein</fullName>
    </submittedName>
</protein>
<name>A0A8B6D6H1_MYTGA</name>
<feature type="compositionally biased region" description="Basic and acidic residues" evidence="1">
    <location>
        <begin position="76"/>
        <end position="96"/>
    </location>
</feature>
<feature type="compositionally biased region" description="Basic and acidic residues" evidence="1">
    <location>
        <begin position="109"/>
        <end position="131"/>
    </location>
</feature>
<reference evidence="2" key="1">
    <citation type="submission" date="2018-11" db="EMBL/GenBank/DDBJ databases">
        <authorList>
            <person name="Alioto T."/>
            <person name="Alioto T."/>
        </authorList>
    </citation>
    <scope>NUCLEOTIDE SEQUENCE</scope>
</reference>
<comment type="caution">
    <text evidence="2">The sequence shown here is derived from an EMBL/GenBank/DDBJ whole genome shotgun (WGS) entry which is preliminary data.</text>
</comment>
<dbReference type="AlphaFoldDB" id="A0A8B6D6H1"/>
<sequence>MMYRRQTAVKVEDRGPKRSYEKYRATVHGNTIQRSACLQFTINIRKSSADSVRAGLDYGSGESAQLSVDVPTSSEGHWEDRCIDSNKDPPQDRGTEGMDLSGKTRKRGRDNDPAEKEKEDNGKKLVKEEELKRTGPVALSLKCARTIEVD</sequence>
<feature type="region of interest" description="Disordered" evidence="1">
    <location>
        <begin position="53"/>
        <end position="131"/>
    </location>
</feature>
<organism evidence="2 3">
    <name type="scientific">Mytilus galloprovincialis</name>
    <name type="common">Mediterranean mussel</name>
    <dbReference type="NCBI Taxonomy" id="29158"/>
    <lineage>
        <taxon>Eukaryota</taxon>
        <taxon>Metazoa</taxon>
        <taxon>Spiralia</taxon>
        <taxon>Lophotrochozoa</taxon>
        <taxon>Mollusca</taxon>
        <taxon>Bivalvia</taxon>
        <taxon>Autobranchia</taxon>
        <taxon>Pteriomorphia</taxon>
        <taxon>Mytilida</taxon>
        <taxon>Mytiloidea</taxon>
        <taxon>Mytilidae</taxon>
        <taxon>Mytilinae</taxon>
        <taxon>Mytilus</taxon>
    </lineage>
</organism>
<evidence type="ECO:0000313" key="2">
    <source>
        <dbReference type="EMBL" id="VDI14585.1"/>
    </source>
</evidence>
<evidence type="ECO:0000313" key="3">
    <source>
        <dbReference type="Proteomes" id="UP000596742"/>
    </source>
</evidence>
<dbReference type="Proteomes" id="UP000596742">
    <property type="component" value="Unassembled WGS sequence"/>
</dbReference>
<proteinExistence type="predicted"/>
<keyword evidence="3" id="KW-1185">Reference proteome</keyword>
<dbReference type="EMBL" id="UYJE01002880">
    <property type="protein sequence ID" value="VDI14585.1"/>
    <property type="molecule type" value="Genomic_DNA"/>
</dbReference>
<feature type="compositionally biased region" description="Polar residues" evidence="1">
    <location>
        <begin position="62"/>
        <end position="75"/>
    </location>
</feature>
<accession>A0A8B6D6H1</accession>